<keyword evidence="1" id="KW-0472">Membrane</keyword>
<accession>S7TAA3</accession>
<protein>
    <recommendedName>
        <fullName evidence="4">Alpha/beta hydrolase</fullName>
    </recommendedName>
</protein>
<keyword evidence="1" id="KW-0812">Transmembrane</keyword>
<evidence type="ECO:0000313" key="3">
    <source>
        <dbReference type="Proteomes" id="UP000014977"/>
    </source>
</evidence>
<dbReference type="Proteomes" id="UP000014977">
    <property type="component" value="Unassembled WGS sequence"/>
</dbReference>
<name>S7TAA3_DESML</name>
<feature type="transmembrane region" description="Helical" evidence="1">
    <location>
        <begin position="407"/>
        <end position="431"/>
    </location>
</feature>
<keyword evidence="3" id="KW-1185">Reference proteome</keyword>
<feature type="transmembrane region" description="Helical" evidence="1">
    <location>
        <begin position="451"/>
        <end position="471"/>
    </location>
</feature>
<evidence type="ECO:0008006" key="4">
    <source>
        <dbReference type="Google" id="ProtNLM"/>
    </source>
</evidence>
<proteinExistence type="predicted"/>
<keyword evidence="1" id="KW-1133">Transmembrane helix</keyword>
<comment type="caution">
    <text evidence="2">The sequence shown here is derived from an EMBL/GenBank/DDBJ whole genome shotgun (WGS) entry which is preliminary data.</text>
</comment>
<dbReference type="EMBL" id="ATHJ01000124">
    <property type="protein sequence ID" value="EPR34047.1"/>
    <property type="molecule type" value="Genomic_DNA"/>
</dbReference>
<gene>
    <name evidence="2" type="ORF">dsmv_3486</name>
</gene>
<reference evidence="2 3" key="1">
    <citation type="journal article" date="2013" name="Genome Announc.">
        <title>Draft genome sequences for three mercury-methylating, sulfate-reducing bacteria.</title>
        <authorList>
            <person name="Brown S.D."/>
            <person name="Hurt R.A.Jr."/>
            <person name="Gilmour C.C."/>
            <person name="Elias D.A."/>
        </authorList>
    </citation>
    <scope>NUCLEOTIDE SEQUENCE [LARGE SCALE GENOMIC DNA]</scope>
    <source>
        <strain evidence="2 3">DSM 2059</strain>
    </source>
</reference>
<organism evidence="2 3">
    <name type="scientific">Desulfococcus multivorans DSM 2059</name>
    <dbReference type="NCBI Taxonomy" id="1121405"/>
    <lineage>
        <taxon>Bacteria</taxon>
        <taxon>Pseudomonadati</taxon>
        <taxon>Thermodesulfobacteriota</taxon>
        <taxon>Desulfobacteria</taxon>
        <taxon>Desulfobacterales</taxon>
        <taxon>Desulfococcaceae</taxon>
        <taxon>Desulfococcus</taxon>
    </lineage>
</organism>
<sequence length="489" mass="54262">MTTQPSTNAGSDPVALLVVHGIGSQEPGETLRGLLGGLRLAFGDRLAIRQAAGDHAILSGIGRPVHVFEVYWADLLGGEIVKRSFDFDRIFEVVWFPLLNHRSGRLSTEICSRWRVLWWTAMLAPLSSLLCAGFWGAKFLASIPTGFLKALQESKARPSARTKTVGFLETFRTKHKDPDRGRTILDDLMDQVVGDVFNYVQGVARAFPGESERNRELIRHVDEIHVRFLRTAERAEKQGCREIQVLAHSLGTVIAFLAMCPDVRPARSTIGPAQLSRFYTIGSPLEKIRFFWTRLVEHSRNGPAIAVVDRLIAADSTHGGKSAMKWENFFSRLDLVSGPLQKLPGWPTPTNHPARGLGGLIRAHVAYNSNPVFLSLLAEGLTGKPSQIRLSLFRRLVHSLMAALESLILPAVFLALALMGLAFMGGIAWLTGWVVSQPLEWLDLGGWAQGVRIYFVAAILFVMIVVEVWLGRGRAEELYTRFWAPDKTE</sequence>
<dbReference type="AlphaFoldDB" id="S7TAA3"/>
<evidence type="ECO:0000256" key="1">
    <source>
        <dbReference type="SAM" id="Phobius"/>
    </source>
</evidence>
<evidence type="ECO:0000313" key="2">
    <source>
        <dbReference type="EMBL" id="EPR34047.1"/>
    </source>
</evidence>